<accession>A0ABT3G7G4</accession>
<reference evidence="2" key="1">
    <citation type="submission" date="2022-10" db="EMBL/GenBank/DDBJ databases">
        <title>Luteolibacter sp. GHJ8, whole genome shotgun sequencing project.</title>
        <authorList>
            <person name="Zhao G."/>
            <person name="Shen L."/>
        </authorList>
    </citation>
    <scope>NUCLEOTIDE SEQUENCE</scope>
    <source>
        <strain evidence="2">GHJ8</strain>
    </source>
</reference>
<evidence type="ECO:0000313" key="2">
    <source>
        <dbReference type="EMBL" id="MCW1915793.1"/>
    </source>
</evidence>
<keyword evidence="1" id="KW-1133">Transmembrane helix</keyword>
<keyword evidence="1" id="KW-0472">Membrane</keyword>
<keyword evidence="3" id="KW-1185">Reference proteome</keyword>
<comment type="caution">
    <text evidence="2">The sequence shown here is derived from an EMBL/GenBank/DDBJ whole genome shotgun (WGS) entry which is preliminary data.</text>
</comment>
<gene>
    <name evidence="2" type="ORF">OJ996_19560</name>
</gene>
<dbReference type="Proteomes" id="UP001165653">
    <property type="component" value="Unassembled WGS sequence"/>
</dbReference>
<feature type="transmembrane region" description="Helical" evidence="1">
    <location>
        <begin position="38"/>
        <end position="65"/>
    </location>
</feature>
<feature type="transmembrane region" description="Helical" evidence="1">
    <location>
        <begin position="77"/>
        <end position="96"/>
    </location>
</feature>
<feature type="transmembrane region" description="Helical" evidence="1">
    <location>
        <begin position="7"/>
        <end position="26"/>
    </location>
</feature>
<evidence type="ECO:0000256" key="1">
    <source>
        <dbReference type="SAM" id="Phobius"/>
    </source>
</evidence>
<proteinExistence type="predicted"/>
<keyword evidence="1" id="KW-0812">Transmembrane</keyword>
<evidence type="ECO:0000313" key="3">
    <source>
        <dbReference type="Proteomes" id="UP001165653"/>
    </source>
</evidence>
<sequence>MIGRALQAWILGWLVSFAVVISPYVIEGIVRNGSLRGVGVPMFAFWTSAVLLVVFCVLILPLYLWLPDSVRELRPMVRAMIGAGVACFVCVAWPLFLELPSVLPAALAAGGLIGYMVPRNTGAEG</sequence>
<dbReference type="EMBL" id="JAPDDR010000010">
    <property type="protein sequence ID" value="MCW1915793.1"/>
    <property type="molecule type" value="Genomic_DNA"/>
</dbReference>
<dbReference type="RefSeq" id="WP_264515352.1">
    <property type="nucleotide sequence ID" value="NZ_JAPDDR010000010.1"/>
</dbReference>
<name>A0ABT3G7G4_9BACT</name>
<organism evidence="2 3">
    <name type="scientific">Luteolibacter rhizosphaerae</name>
    <dbReference type="NCBI Taxonomy" id="2989719"/>
    <lineage>
        <taxon>Bacteria</taxon>
        <taxon>Pseudomonadati</taxon>
        <taxon>Verrucomicrobiota</taxon>
        <taxon>Verrucomicrobiia</taxon>
        <taxon>Verrucomicrobiales</taxon>
        <taxon>Verrucomicrobiaceae</taxon>
        <taxon>Luteolibacter</taxon>
    </lineage>
</organism>
<protein>
    <submittedName>
        <fullName evidence="2">Uncharacterized protein</fullName>
    </submittedName>
</protein>